<feature type="signal peptide" evidence="1">
    <location>
        <begin position="1"/>
        <end position="22"/>
    </location>
</feature>
<sequence length="185" mass="19431">MRSLTNVLSTAAAFGCIGLLTAAAPAPAPLDHHEETATKNIVETAKAAGSFNTLLTAATEAGLVDALTAKDAELTIFAPTDEAFAKLPEGAVEGLLKDKEKLKAVLLYHVVKGKVMAEDVVKLDGKRVETLNGKKVRVTVKDGSVMLNKAKVTATDVKASNGVIHVIDTVLMPPKAMTKRNATEE</sequence>
<dbReference type="RefSeq" id="WP_171184734.1">
    <property type="nucleotide sequence ID" value="NZ_WTPX01000025.1"/>
</dbReference>
<evidence type="ECO:0000313" key="3">
    <source>
        <dbReference type="EMBL" id="NNJ25097.1"/>
    </source>
</evidence>
<dbReference type="SUPFAM" id="SSF82153">
    <property type="entry name" value="FAS1 domain"/>
    <property type="match status" value="1"/>
</dbReference>
<dbReference type="EMBL" id="WTPX01000025">
    <property type="protein sequence ID" value="NNJ25097.1"/>
    <property type="molecule type" value="Genomic_DNA"/>
</dbReference>
<evidence type="ECO:0000259" key="2">
    <source>
        <dbReference type="PROSITE" id="PS50213"/>
    </source>
</evidence>
<dbReference type="InterPro" id="IPR036378">
    <property type="entry name" value="FAS1_dom_sf"/>
</dbReference>
<accession>A0ABX1VCY8</accession>
<keyword evidence="4" id="KW-1185">Reference proteome</keyword>
<protein>
    <recommendedName>
        <fullName evidence="2">FAS1 domain-containing protein</fullName>
    </recommendedName>
</protein>
<feature type="chain" id="PRO_5046796769" description="FAS1 domain-containing protein" evidence="1">
    <location>
        <begin position="23"/>
        <end position="185"/>
    </location>
</feature>
<reference evidence="3 4" key="1">
    <citation type="journal article" date="2020" name="Syst. Appl. Microbiol.">
        <title>Alienimonas chondri sp. nov., a novel planctomycete isolated from the biofilm of the red alga Chondrus crispus.</title>
        <authorList>
            <person name="Vitorino I."/>
            <person name="Albuquerque L."/>
            <person name="Wiegand S."/>
            <person name="Kallscheuer N."/>
            <person name="da Costa M.S."/>
            <person name="Lobo-da-Cunha A."/>
            <person name="Jogler C."/>
            <person name="Lage O.M."/>
        </authorList>
    </citation>
    <scope>NUCLEOTIDE SEQUENCE [LARGE SCALE GENOMIC DNA]</scope>
    <source>
        <strain evidence="3 4">LzC2</strain>
    </source>
</reference>
<gene>
    <name evidence="3" type="ORF">LzC2_11600</name>
</gene>
<keyword evidence="1" id="KW-0732">Signal</keyword>
<dbReference type="PANTHER" id="PTHR10900:SF77">
    <property type="entry name" value="FI19380P1"/>
    <property type="match status" value="1"/>
</dbReference>
<organism evidence="3 4">
    <name type="scientific">Alienimonas chondri</name>
    <dbReference type="NCBI Taxonomy" id="2681879"/>
    <lineage>
        <taxon>Bacteria</taxon>
        <taxon>Pseudomonadati</taxon>
        <taxon>Planctomycetota</taxon>
        <taxon>Planctomycetia</taxon>
        <taxon>Planctomycetales</taxon>
        <taxon>Planctomycetaceae</taxon>
        <taxon>Alienimonas</taxon>
    </lineage>
</organism>
<dbReference type="InterPro" id="IPR000782">
    <property type="entry name" value="FAS1_domain"/>
</dbReference>
<dbReference type="PROSITE" id="PS51257">
    <property type="entry name" value="PROKAR_LIPOPROTEIN"/>
    <property type="match status" value="1"/>
</dbReference>
<dbReference type="PROSITE" id="PS50213">
    <property type="entry name" value="FAS1"/>
    <property type="match status" value="1"/>
</dbReference>
<dbReference type="PANTHER" id="PTHR10900">
    <property type="entry name" value="PERIOSTIN-RELATED"/>
    <property type="match status" value="1"/>
</dbReference>
<name>A0ABX1VCY8_9PLAN</name>
<evidence type="ECO:0000313" key="4">
    <source>
        <dbReference type="Proteomes" id="UP000609651"/>
    </source>
</evidence>
<dbReference type="SMART" id="SM00554">
    <property type="entry name" value="FAS1"/>
    <property type="match status" value="1"/>
</dbReference>
<evidence type="ECO:0000256" key="1">
    <source>
        <dbReference type="SAM" id="SignalP"/>
    </source>
</evidence>
<comment type="caution">
    <text evidence="3">The sequence shown here is derived from an EMBL/GenBank/DDBJ whole genome shotgun (WGS) entry which is preliminary data.</text>
</comment>
<dbReference type="InterPro" id="IPR050904">
    <property type="entry name" value="Adhesion/Biosynth-related"/>
</dbReference>
<dbReference type="Proteomes" id="UP000609651">
    <property type="component" value="Unassembled WGS sequence"/>
</dbReference>
<dbReference type="Pfam" id="PF02469">
    <property type="entry name" value="Fasciclin"/>
    <property type="match status" value="1"/>
</dbReference>
<dbReference type="Gene3D" id="2.30.180.10">
    <property type="entry name" value="FAS1 domain"/>
    <property type="match status" value="1"/>
</dbReference>
<proteinExistence type="predicted"/>
<feature type="domain" description="FAS1" evidence="2">
    <location>
        <begin position="38"/>
        <end position="171"/>
    </location>
</feature>